<dbReference type="InterPro" id="IPR050259">
    <property type="entry name" value="SDR"/>
</dbReference>
<dbReference type="PANTHER" id="PTHR42879:SF2">
    <property type="entry name" value="3-OXOACYL-[ACYL-CARRIER-PROTEIN] REDUCTASE FABG"/>
    <property type="match status" value="1"/>
</dbReference>
<evidence type="ECO:0000256" key="2">
    <source>
        <dbReference type="ARBA" id="ARBA00023002"/>
    </source>
</evidence>
<sequence length="262" mass="28055">MVIFRYPDRQPRGCFSILDGKKYLVTGGSRGIGRSTVLSLAEAGATVAFTYSTHEKAAREVKEEAERTGGSTVAFCADVTDYQKAREVVDLTREKLGGLDGVVLNAGITKDSPLVMMQEESWDDVIATNLKGTFNYARAALYGMIRQRYGRIICVSSVSGLVGVAGQTNYAATKAGQIGFLKALSKEAAPYGITVNAVSPGFIETDLWKSIPEQKHEQILKQIPLGRLGSSEEVAGVIRFLLSPTASYMTGSVLVVDGGLSS</sequence>
<dbReference type="GO" id="GO:0016491">
    <property type="term" value="F:oxidoreductase activity"/>
    <property type="evidence" value="ECO:0007669"/>
    <property type="project" value="UniProtKB-KW"/>
</dbReference>
<dbReference type="PRINTS" id="PR00081">
    <property type="entry name" value="GDHRDH"/>
</dbReference>
<dbReference type="SMART" id="SM00822">
    <property type="entry name" value="PKS_KR"/>
    <property type="match status" value="1"/>
</dbReference>
<keyword evidence="2" id="KW-0560">Oxidoreductase</keyword>
<accession>A0A7D4C4G1</accession>
<dbReference type="PANTHER" id="PTHR42879">
    <property type="entry name" value="3-OXOACYL-(ACYL-CARRIER-PROTEIN) REDUCTASE"/>
    <property type="match status" value="1"/>
</dbReference>
<dbReference type="EMBL" id="CP048104">
    <property type="protein sequence ID" value="QKG83256.1"/>
    <property type="molecule type" value="Genomic_DNA"/>
</dbReference>
<evidence type="ECO:0000313" key="4">
    <source>
        <dbReference type="EMBL" id="QKG83256.1"/>
    </source>
</evidence>
<dbReference type="NCBIfam" id="NF009466">
    <property type="entry name" value="PRK12826.1-2"/>
    <property type="match status" value="1"/>
</dbReference>
<dbReference type="InterPro" id="IPR002347">
    <property type="entry name" value="SDR_fam"/>
</dbReference>
<organism evidence="4 5">
    <name type="scientific">Kroppenstedtia pulmonis</name>
    <dbReference type="NCBI Taxonomy" id="1380685"/>
    <lineage>
        <taxon>Bacteria</taxon>
        <taxon>Bacillati</taxon>
        <taxon>Bacillota</taxon>
        <taxon>Bacilli</taxon>
        <taxon>Bacillales</taxon>
        <taxon>Thermoactinomycetaceae</taxon>
        <taxon>Kroppenstedtia</taxon>
    </lineage>
</organism>
<dbReference type="Pfam" id="PF13561">
    <property type="entry name" value="adh_short_C2"/>
    <property type="match status" value="1"/>
</dbReference>
<protein>
    <submittedName>
        <fullName evidence="4">Beta-ketoacyl-ACP reductase</fullName>
    </submittedName>
</protein>
<proteinExistence type="inferred from homology"/>
<dbReference type="AlphaFoldDB" id="A0A7D4C4G1"/>
<dbReference type="PRINTS" id="PR00080">
    <property type="entry name" value="SDRFAMILY"/>
</dbReference>
<name>A0A7D4C4G1_9BACL</name>
<dbReference type="Gene3D" id="3.40.50.720">
    <property type="entry name" value="NAD(P)-binding Rossmann-like Domain"/>
    <property type="match status" value="1"/>
</dbReference>
<evidence type="ECO:0000259" key="3">
    <source>
        <dbReference type="SMART" id="SM00822"/>
    </source>
</evidence>
<evidence type="ECO:0000256" key="1">
    <source>
        <dbReference type="ARBA" id="ARBA00006484"/>
    </source>
</evidence>
<dbReference type="CDD" id="cd05333">
    <property type="entry name" value="BKR_SDR_c"/>
    <property type="match status" value="1"/>
</dbReference>
<dbReference type="KEGG" id="kpul:GXN76_01445"/>
<dbReference type="InterPro" id="IPR057326">
    <property type="entry name" value="KR_dom"/>
</dbReference>
<dbReference type="InterPro" id="IPR036291">
    <property type="entry name" value="NAD(P)-bd_dom_sf"/>
</dbReference>
<dbReference type="SUPFAM" id="SSF51735">
    <property type="entry name" value="NAD(P)-binding Rossmann-fold domains"/>
    <property type="match status" value="1"/>
</dbReference>
<reference evidence="4 5" key="1">
    <citation type="submission" date="2020-01" db="EMBL/GenBank/DDBJ databases">
        <authorList>
            <person name="Gulvik C.A."/>
            <person name="Batra D.G."/>
        </authorList>
    </citation>
    <scope>NUCLEOTIDE SEQUENCE [LARGE SCALE GENOMIC DNA]</scope>
    <source>
        <strain evidence="4 5">W9323</strain>
    </source>
</reference>
<evidence type="ECO:0000313" key="5">
    <source>
        <dbReference type="Proteomes" id="UP000503088"/>
    </source>
</evidence>
<keyword evidence="5" id="KW-1185">Reference proteome</keyword>
<dbReference type="FunFam" id="3.40.50.720:FF:000173">
    <property type="entry name" value="3-oxoacyl-[acyl-carrier protein] reductase"/>
    <property type="match status" value="1"/>
</dbReference>
<dbReference type="Proteomes" id="UP000503088">
    <property type="component" value="Chromosome"/>
</dbReference>
<feature type="domain" description="Ketoreductase" evidence="3">
    <location>
        <begin position="21"/>
        <end position="201"/>
    </location>
</feature>
<comment type="similarity">
    <text evidence="1">Belongs to the short-chain dehydrogenases/reductases (SDR) family.</text>
</comment>
<dbReference type="RefSeq" id="WP_173219653.1">
    <property type="nucleotide sequence ID" value="NZ_CP048104.1"/>
</dbReference>
<gene>
    <name evidence="4" type="ORF">GXN76_01445</name>
</gene>